<keyword evidence="1" id="KW-0677">Repeat</keyword>
<evidence type="ECO:0000259" key="3">
    <source>
        <dbReference type="Pfam" id="PF25390"/>
    </source>
</evidence>
<dbReference type="OrthoDB" id="9758365at2"/>
<dbReference type="Gene3D" id="2.130.10.30">
    <property type="entry name" value="Regulator of chromosome condensation 1/beta-lactamase-inhibitor protein II"/>
    <property type="match status" value="2"/>
</dbReference>
<dbReference type="InterPro" id="IPR000408">
    <property type="entry name" value="Reg_chr_condens"/>
</dbReference>
<dbReference type="SUPFAM" id="SSF50985">
    <property type="entry name" value="RCC1/BLIP-II"/>
    <property type="match status" value="1"/>
</dbReference>
<feature type="region of interest" description="Disordered" evidence="2">
    <location>
        <begin position="49"/>
        <end position="83"/>
    </location>
</feature>
<dbReference type="InterPro" id="IPR058923">
    <property type="entry name" value="RCC1-like_dom"/>
</dbReference>
<keyword evidence="5" id="KW-1185">Reference proteome</keyword>
<accession>A0A2Z4FI68</accession>
<feature type="domain" description="RCC1-like" evidence="3">
    <location>
        <begin position="367"/>
        <end position="625"/>
    </location>
</feature>
<protein>
    <submittedName>
        <fullName evidence="4">Chromosome condensation regulator RCC1</fullName>
    </submittedName>
</protein>
<dbReference type="Gene3D" id="2.60.40.10">
    <property type="entry name" value="Immunoglobulins"/>
    <property type="match status" value="1"/>
</dbReference>
<organism evidence="4 5">
    <name type="scientific">Bradymonas sediminis</name>
    <dbReference type="NCBI Taxonomy" id="1548548"/>
    <lineage>
        <taxon>Bacteria</taxon>
        <taxon>Deltaproteobacteria</taxon>
        <taxon>Bradymonadales</taxon>
        <taxon>Bradymonadaceae</taxon>
        <taxon>Bradymonas</taxon>
    </lineage>
</organism>
<dbReference type="KEGG" id="bsed:DN745_05020"/>
<dbReference type="PROSITE" id="PS00626">
    <property type="entry name" value="RCC1_2"/>
    <property type="match status" value="1"/>
</dbReference>
<dbReference type="Pfam" id="PF09136">
    <property type="entry name" value="Glucodextran_B"/>
    <property type="match status" value="1"/>
</dbReference>
<dbReference type="InterPro" id="IPR009091">
    <property type="entry name" value="RCC1/BLIP-II"/>
</dbReference>
<dbReference type="InterPro" id="IPR051210">
    <property type="entry name" value="Ub_ligase/GEF_domain"/>
</dbReference>
<dbReference type="PROSITE" id="PS50012">
    <property type="entry name" value="RCC1_3"/>
    <property type="match status" value="7"/>
</dbReference>
<dbReference type="InterPro" id="IPR013783">
    <property type="entry name" value="Ig-like_fold"/>
</dbReference>
<dbReference type="PRINTS" id="PR00633">
    <property type="entry name" value="RCCNDNSATION"/>
</dbReference>
<evidence type="ECO:0000313" key="4">
    <source>
        <dbReference type="EMBL" id="AWV88731.1"/>
    </source>
</evidence>
<dbReference type="Pfam" id="PF25390">
    <property type="entry name" value="WD40_RLD"/>
    <property type="match status" value="1"/>
</dbReference>
<gene>
    <name evidence="4" type="ORF">DN745_05020</name>
</gene>
<dbReference type="Proteomes" id="UP000249799">
    <property type="component" value="Chromosome"/>
</dbReference>
<dbReference type="PANTHER" id="PTHR22870:SF408">
    <property type="entry name" value="OS09G0560450 PROTEIN"/>
    <property type="match status" value="1"/>
</dbReference>
<dbReference type="PANTHER" id="PTHR22870">
    <property type="entry name" value="REGULATOR OF CHROMOSOME CONDENSATION"/>
    <property type="match status" value="1"/>
</dbReference>
<dbReference type="AlphaFoldDB" id="A0A2Z4FI68"/>
<sequence length="640" mass="66937">MYSNTITTHGESMMRWNKNVFRWIFVAALSASLVGCGGDADADKYDAHHEAHDAGSHDTAEPPAAREDASDATEAPDALEDAADAPVVTIDAPEETMLYAQEFPLKAAIEFDGALIEHHVSRNDSPVEDVSLTSTTSGYQLEAIIPLLVGANDISVEVIADNGERGEARISITRAEDTEAPTLSGLSPHYARSVLARRVMITGQAADNLGVASVTLSVGDTPAPATLSADGRFSAMVDLAPGPNAITVAATDAAGNQAELSHALYFGAQTAAGGAHSGVLLDSEVYAWGRNNRGQVGLGYDSSLGDTDPAHPVSAHHIEVPGEVISIVFSQNSSFALNAAGEVYAWGDNADGQLCLGEANDGDLDETHRYAPEKVDFEHTVVAIARGYDHTLLLTDQGKPYACGDNADGQLGDGTTTTSDTPVEVIGLEEVIAMTASSSASYALTKDGEVFAWGDNADGNLGLGTSDRDPHSQPTKIDALADIVEIAAGKDHALALNADGQLYGWGLNRSAQVGPEGIGGFEDDVLEPTLLSPNMTVTGVLAGANQSFVYGDNARVYGWGQNGFGNLGIPSEEDLTGPVEPVFGVENLVDVTVGALHSVALRADGRVFAWGWSFQGSLGAGESSIDRWSYRIPVLVEFAE</sequence>
<evidence type="ECO:0000256" key="1">
    <source>
        <dbReference type="ARBA" id="ARBA00022737"/>
    </source>
</evidence>
<proteinExistence type="predicted"/>
<name>A0A2Z4FI68_9DELT</name>
<dbReference type="Pfam" id="PF13540">
    <property type="entry name" value="RCC1_2"/>
    <property type="match status" value="1"/>
</dbReference>
<reference evidence="4 5" key="1">
    <citation type="submission" date="2018-06" db="EMBL/GenBank/DDBJ databases">
        <title>Lujinxingia sediminis gen. nov. sp. nov., a new facultative anaerobic member of the class Deltaproteobacteria, and proposal of Lujinxingaceae fam. nov.</title>
        <authorList>
            <person name="Guo L.-Y."/>
            <person name="Li C.-M."/>
            <person name="Wang S."/>
            <person name="Du Z.-J."/>
        </authorList>
    </citation>
    <scope>NUCLEOTIDE SEQUENCE [LARGE SCALE GENOMIC DNA]</scope>
    <source>
        <strain evidence="4 5">FA350</strain>
    </source>
</reference>
<evidence type="ECO:0000256" key="2">
    <source>
        <dbReference type="SAM" id="MobiDB-lite"/>
    </source>
</evidence>
<dbReference type="EMBL" id="CP030032">
    <property type="protein sequence ID" value="AWV88731.1"/>
    <property type="molecule type" value="Genomic_DNA"/>
</dbReference>
<feature type="compositionally biased region" description="Basic and acidic residues" evidence="2">
    <location>
        <begin position="49"/>
        <end position="69"/>
    </location>
</feature>
<evidence type="ECO:0000313" key="5">
    <source>
        <dbReference type="Proteomes" id="UP000249799"/>
    </source>
</evidence>